<dbReference type="EMBL" id="JALN02000001">
    <property type="protein sequence ID" value="KDF01202.1"/>
    <property type="molecule type" value="Genomic_DNA"/>
</dbReference>
<sequence length="225" mass="24323">MTVDDVAVWEFPDSDICSAALQLVTEVSLAFLTNHCVRGYLFGRELAAADGLRAGIDYDDELVFLSCLLHDLGVTEYGSGDQRFEVDGADAAARFLTDHGVDDVAVRTVWESIALHTSVGLAHRFGPVHAISHRGIALDINGFDKKRLSAGFAERVHAAWPRHDLGYAIAEAIAVDTRANPMKAPPLSFPAHLHHLINGAPSPTFFDLIGTSGWGDRPVPEAVRS</sequence>
<dbReference type="PANTHER" id="PTHR35569">
    <property type="entry name" value="CYANAMIDE HYDRATASE DDI2-RELATED"/>
    <property type="match status" value="1"/>
</dbReference>
<dbReference type="Proteomes" id="UP000022835">
    <property type="component" value="Unassembled WGS sequence"/>
</dbReference>
<dbReference type="Pfam" id="PF01966">
    <property type="entry name" value="HD"/>
    <property type="match status" value="1"/>
</dbReference>
<dbReference type="SUPFAM" id="SSF109604">
    <property type="entry name" value="HD-domain/PDEase-like"/>
    <property type="match status" value="1"/>
</dbReference>
<gene>
    <name evidence="2" type="ORF">Y900_020250</name>
</gene>
<dbReference type="eggNOG" id="COG1418">
    <property type="taxonomic scope" value="Bacteria"/>
</dbReference>
<comment type="caution">
    <text evidence="2">The sequence shown here is derived from an EMBL/GenBank/DDBJ whole genome shotgun (WGS) entry which is preliminary data.</text>
</comment>
<dbReference type="RefSeq" id="WP_036343998.1">
    <property type="nucleotide sequence ID" value="NZ_JALN02000001.1"/>
</dbReference>
<protein>
    <submittedName>
        <fullName evidence="2">Phosphohydrolase</fullName>
    </submittedName>
</protein>
<accession>A0A064CND8</accession>
<dbReference type="AlphaFoldDB" id="A0A064CND8"/>
<keyword evidence="3" id="KW-1185">Reference proteome</keyword>
<evidence type="ECO:0000313" key="3">
    <source>
        <dbReference type="Proteomes" id="UP000022835"/>
    </source>
</evidence>
<evidence type="ECO:0000259" key="1">
    <source>
        <dbReference type="Pfam" id="PF01966"/>
    </source>
</evidence>
<reference evidence="2" key="1">
    <citation type="submission" date="2014-05" db="EMBL/GenBank/DDBJ databases">
        <title>Genome sequence of Mycobacterium aromaticivorans strain JS19b1T (= DSM 45407T).</title>
        <authorList>
            <person name="Kwak Y."/>
            <person name="Park G.-S."/>
            <person name="Li Q.X."/>
            <person name="Lee S.-E."/>
            <person name="Shin J.-H."/>
        </authorList>
    </citation>
    <scope>NUCLEOTIDE SEQUENCE [LARGE SCALE GENOMIC DNA]</scope>
    <source>
        <strain evidence="2">JS19b1</strain>
    </source>
</reference>
<feature type="domain" description="HD" evidence="1">
    <location>
        <begin position="34"/>
        <end position="118"/>
    </location>
</feature>
<dbReference type="InterPro" id="IPR006674">
    <property type="entry name" value="HD_domain"/>
</dbReference>
<evidence type="ECO:0000313" key="2">
    <source>
        <dbReference type="EMBL" id="KDF01202.1"/>
    </source>
</evidence>
<organism evidence="2 3">
    <name type="scientific">Mycolicibacterium aromaticivorans JS19b1 = JCM 16368</name>
    <dbReference type="NCBI Taxonomy" id="1440774"/>
    <lineage>
        <taxon>Bacteria</taxon>
        <taxon>Bacillati</taxon>
        <taxon>Actinomycetota</taxon>
        <taxon>Actinomycetes</taxon>
        <taxon>Mycobacteriales</taxon>
        <taxon>Mycobacteriaceae</taxon>
        <taxon>Mycolicibacterium</taxon>
    </lineage>
</organism>
<dbReference type="PANTHER" id="PTHR35569:SF1">
    <property type="entry name" value="CYANAMIDE HYDRATASE DDI2-RELATED"/>
    <property type="match status" value="1"/>
</dbReference>
<name>A0A064CND8_9MYCO</name>
<proteinExistence type="predicted"/>
<dbReference type="Gene3D" id="1.10.3210.10">
    <property type="entry name" value="Hypothetical protein af1432"/>
    <property type="match status" value="1"/>
</dbReference>
<dbReference type="GO" id="GO:0016787">
    <property type="term" value="F:hydrolase activity"/>
    <property type="evidence" value="ECO:0007669"/>
    <property type="project" value="UniProtKB-KW"/>
</dbReference>
<dbReference type="STRING" id="1440774.Y900_020250"/>
<dbReference type="OrthoDB" id="8478129at2"/>